<dbReference type="EMBL" id="PZZP01000001">
    <property type="protein sequence ID" value="PTM59903.1"/>
    <property type="molecule type" value="Genomic_DNA"/>
</dbReference>
<dbReference type="Proteomes" id="UP000241639">
    <property type="component" value="Unassembled WGS sequence"/>
</dbReference>
<dbReference type="InterPro" id="IPR002575">
    <property type="entry name" value="Aminoglycoside_PTrfase"/>
</dbReference>
<gene>
    <name evidence="2" type="ORF">C8J48_2540</name>
</gene>
<dbReference type="Pfam" id="PF01636">
    <property type="entry name" value="APH"/>
    <property type="match status" value="1"/>
</dbReference>
<evidence type="ECO:0000259" key="1">
    <source>
        <dbReference type="Pfam" id="PF01636"/>
    </source>
</evidence>
<dbReference type="AlphaFoldDB" id="A0A2T4ZDD6"/>
<feature type="domain" description="Aminoglycoside phosphotransferase" evidence="1">
    <location>
        <begin position="21"/>
        <end position="239"/>
    </location>
</feature>
<dbReference type="InterPro" id="IPR011009">
    <property type="entry name" value="Kinase-like_dom_sf"/>
</dbReference>
<accession>A0A2T4ZDD6</accession>
<organism evidence="2 3">
    <name type="scientific">Desmospora activa DSM 45169</name>
    <dbReference type="NCBI Taxonomy" id="1121389"/>
    <lineage>
        <taxon>Bacteria</taxon>
        <taxon>Bacillati</taxon>
        <taxon>Bacillota</taxon>
        <taxon>Bacilli</taxon>
        <taxon>Bacillales</taxon>
        <taxon>Thermoactinomycetaceae</taxon>
        <taxon>Desmospora</taxon>
    </lineage>
</organism>
<dbReference type="InterPro" id="IPR051678">
    <property type="entry name" value="AGP_Transferase"/>
</dbReference>
<sequence>MDHKVLESIRRFYPDIPFSKVERLGSGQNNDVWVIDSTFIFRFPKYMEGIEQIKREAIFLNRIADLVPLQVPRPLYCGFDSGVVGHAFIGYRKIDGVPLEAEKLHRIKEVAILRQMAGQLGEFLQGLHRINPDEYSKGANAEYDPFLEWREMYERIQSKLYGFMKHEACQWTDRHFTEYLELDANARITPTLIHGDFGTENILYDPESNRVTGIIDFSSVQIGDPAIDYAALLASYGEGFFQMVMDHNPNIQGMMERVMFYKGTFALQEALFGLEHDDPKAFRAGMATVNELA</sequence>
<evidence type="ECO:0000313" key="2">
    <source>
        <dbReference type="EMBL" id="PTM59903.1"/>
    </source>
</evidence>
<dbReference type="GO" id="GO:0016740">
    <property type="term" value="F:transferase activity"/>
    <property type="evidence" value="ECO:0007669"/>
    <property type="project" value="UniProtKB-KW"/>
</dbReference>
<keyword evidence="3" id="KW-1185">Reference proteome</keyword>
<dbReference type="PANTHER" id="PTHR21310:SF15">
    <property type="entry name" value="AMINOGLYCOSIDE PHOSPHOTRANSFERASE DOMAIN-CONTAINING PROTEIN"/>
    <property type="match status" value="1"/>
</dbReference>
<comment type="caution">
    <text evidence="2">The sequence shown here is derived from an EMBL/GenBank/DDBJ whole genome shotgun (WGS) entry which is preliminary data.</text>
</comment>
<dbReference type="Gene3D" id="3.30.200.20">
    <property type="entry name" value="Phosphorylase Kinase, domain 1"/>
    <property type="match status" value="1"/>
</dbReference>
<evidence type="ECO:0000313" key="3">
    <source>
        <dbReference type="Proteomes" id="UP000241639"/>
    </source>
</evidence>
<reference evidence="2 3" key="1">
    <citation type="submission" date="2018-04" db="EMBL/GenBank/DDBJ databases">
        <title>Genomic Encyclopedia of Archaeal and Bacterial Type Strains, Phase II (KMG-II): from individual species to whole genera.</title>
        <authorList>
            <person name="Goeker M."/>
        </authorList>
    </citation>
    <scope>NUCLEOTIDE SEQUENCE [LARGE SCALE GENOMIC DNA]</scope>
    <source>
        <strain evidence="2 3">DSM 45169</strain>
    </source>
</reference>
<dbReference type="SUPFAM" id="SSF56112">
    <property type="entry name" value="Protein kinase-like (PK-like)"/>
    <property type="match status" value="1"/>
</dbReference>
<dbReference type="PANTHER" id="PTHR21310">
    <property type="entry name" value="AMINOGLYCOSIDE PHOSPHOTRANSFERASE-RELATED-RELATED"/>
    <property type="match status" value="1"/>
</dbReference>
<protein>
    <submittedName>
        <fullName evidence="2">Aminoglycoside 2''-phosphotransferase</fullName>
    </submittedName>
</protein>
<dbReference type="RefSeq" id="WP_170105453.1">
    <property type="nucleotide sequence ID" value="NZ_PZZP01000001.1"/>
</dbReference>
<dbReference type="Gene3D" id="3.90.1200.10">
    <property type="match status" value="1"/>
</dbReference>
<name>A0A2T4ZDD6_9BACL</name>
<keyword evidence="2" id="KW-0808">Transferase</keyword>
<proteinExistence type="predicted"/>